<dbReference type="PANTHER" id="PTHR30121:SF12">
    <property type="entry name" value="TYPE IV SECRETION SYSTEM PROTEIN CAGE"/>
    <property type="match status" value="1"/>
</dbReference>
<gene>
    <name evidence="2" type="primary">pilx4</name>
    <name evidence="2" type="ORF">RCS29_PII0031</name>
</gene>
<evidence type="ECO:0000313" key="3">
    <source>
        <dbReference type="Proteomes" id="UP000308292"/>
    </source>
</evidence>
<dbReference type="InterPro" id="IPR043964">
    <property type="entry name" value="P-loop_TraG"/>
</dbReference>
<protein>
    <submittedName>
        <fullName evidence="2">Conjugal transfer protein (ATPase) Pilx4</fullName>
    </submittedName>
</protein>
<evidence type="ECO:0000259" key="1">
    <source>
        <dbReference type="Pfam" id="PF19044"/>
    </source>
</evidence>
<dbReference type="SUPFAM" id="SSF52540">
    <property type="entry name" value="P-loop containing nucleoside triphosphate hydrolases"/>
    <property type="match status" value="1"/>
</dbReference>
<dbReference type="AlphaFoldDB" id="A0A2P9E331"/>
<dbReference type="Proteomes" id="UP000308292">
    <property type="component" value="Plasmid RCS29_pII"/>
</dbReference>
<dbReference type="Gene3D" id="3.40.50.300">
    <property type="entry name" value="P-loop containing nucleotide triphosphate hydrolases"/>
    <property type="match status" value="1"/>
</dbReference>
<proteinExistence type="predicted"/>
<organism evidence="2 3">
    <name type="scientific">Escherichia coli</name>
    <dbReference type="NCBI Taxonomy" id="562"/>
    <lineage>
        <taxon>Bacteria</taxon>
        <taxon>Pseudomonadati</taxon>
        <taxon>Pseudomonadota</taxon>
        <taxon>Gammaproteobacteria</taxon>
        <taxon>Enterobacterales</taxon>
        <taxon>Enterobacteriaceae</taxon>
        <taxon>Escherichia</taxon>
    </lineage>
</organism>
<dbReference type="PANTHER" id="PTHR30121">
    <property type="entry name" value="UNCHARACTERIZED PROTEIN YJGR-RELATED"/>
    <property type="match status" value="1"/>
</dbReference>
<accession>A0A2P9E331</accession>
<dbReference type="InterPro" id="IPR027417">
    <property type="entry name" value="P-loop_NTPase"/>
</dbReference>
<dbReference type="InterPro" id="IPR051162">
    <property type="entry name" value="T4SS_component"/>
</dbReference>
<sequence length="231" mass="26052">MVFVCGSVSGKKGGDFGWIFDNEEDTFDISKVDNFGIDGTEFLDDPDICGPITFYLLYRVTSLLDGRRLVIFFDEFWKWLGTEAFADFVYNMLKVIRKLNGVVGMATQSLDEALKNKVAKAIIELTATDFYLANPNADYKDYVEGAKVSPEHFEIIRNIDPESRQLLVVKNPVRKGDVKKFASLISLDLSGLGDYTKVMSGSEDNLEIFDSIYKPGMKPEDWINTYLSQAL</sequence>
<geneLocation type="plasmid" evidence="3">
    <name>rcs29_pii</name>
</geneLocation>
<reference evidence="3" key="1">
    <citation type="submission" date="2018-02" db="EMBL/GenBank/DDBJ databases">
        <authorList>
            <person name="Cea G.-C."/>
            <person name="William W."/>
        </authorList>
    </citation>
    <scope>NUCLEOTIDE SEQUENCE [LARGE SCALE GENOMIC DNA]</scope>
    <source>
        <strain evidence="3">692</strain>
        <plasmid evidence="3">rcs29_pii</plasmid>
    </source>
</reference>
<keyword evidence="2" id="KW-0614">Plasmid</keyword>
<dbReference type="Pfam" id="PF19044">
    <property type="entry name" value="P-loop_TraG"/>
    <property type="match status" value="1"/>
</dbReference>
<name>A0A2P9E331_ECOLX</name>
<feature type="domain" description="TraG P-loop" evidence="1">
    <location>
        <begin position="63"/>
        <end position="129"/>
    </location>
</feature>
<dbReference type="EMBL" id="LT985239">
    <property type="protein sequence ID" value="SPD97787.1"/>
    <property type="molecule type" value="Genomic_DNA"/>
</dbReference>
<evidence type="ECO:0000313" key="2">
    <source>
        <dbReference type="EMBL" id="SPD97787.1"/>
    </source>
</evidence>